<evidence type="ECO:0000256" key="2">
    <source>
        <dbReference type="SAM" id="SignalP"/>
    </source>
</evidence>
<name>A0A8J5WXU4_ZIZPA</name>
<feature type="chain" id="PRO_5035264506" description="Secreted protein" evidence="2">
    <location>
        <begin position="18"/>
        <end position="160"/>
    </location>
</feature>
<evidence type="ECO:0008006" key="5">
    <source>
        <dbReference type="Google" id="ProtNLM"/>
    </source>
</evidence>
<gene>
    <name evidence="3" type="ORF">GUJ93_ZPchr0013g34816</name>
</gene>
<sequence length="160" mass="16550">MLGAVLVLPSFVGVTVAAQTNARSSAWEAGTWVSSPSRARRAPIATILPPTSPDDGQHTTTTTTTVTTMTEVTTAAVAATVAASPWSPSTPRYIEDDDDQHGNGTSAGADRGNHTRAACVTGRTTTDTAATTNMHGDDRRGRREPRVQGLLPVAEGGHAS</sequence>
<feature type="region of interest" description="Disordered" evidence="1">
    <location>
        <begin position="82"/>
        <end position="160"/>
    </location>
</feature>
<proteinExistence type="predicted"/>
<reference evidence="3" key="1">
    <citation type="journal article" date="2021" name="bioRxiv">
        <title>Whole Genome Assembly and Annotation of Northern Wild Rice, Zizania palustris L., Supports a Whole Genome Duplication in the Zizania Genus.</title>
        <authorList>
            <person name="Haas M."/>
            <person name="Kono T."/>
            <person name="Macchietto M."/>
            <person name="Millas R."/>
            <person name="McGilp L."/>
            <person name="Shao M."/>
            <person name="Duquette J."/>
            <person name="Hirsch C.N."/>
            <person name="Kimball J."/>
        </authorList>
    </citation>
    <scope>NUCLEOTIDE SEQUENCE</scope>
    <source>
        <tissue evidence="3">Fresh leaf tissue</tissue>
    </source>
</reference>
<dbReference type="AlphaFoldDB" id="A0A8J5WXU4"/>
<feature type="compositionally biased region" description="Basic and acidic residues" evidence="1">
    <location>
        <begin position="135"/>
        <end position="146"/>
    </location>
</feature>
<dbReference type="EMBL" id="JAAALK010000079">
    <property type="protein sequence ID" value="KAG8099218.1"/>
    <property type="molecule type" value="Genomic_DNA"/>
</dbReference>
<comment type="caution">
    <text evidence="3">The sequence shown here is derived from an EMBL/GenBank/DDBJ whole genome shotgun (WGS) entry which is preliminary data.</text>
</comment>
<protein>
    <recommendedName>
        <fullName evidence="5">Secreted protein</fullName>
    </recommendedName>
</protein>
<evidence type="ECO:0000313" key="3">
    <source>
        <dbReference type="EMBL" id="KAG8099218.1"/>
    </source>
</evidence>
<evidence type="ECO:0000256" key="1">
    <source>
        <dbReference type="SAM" id="MobiDB-lite"/>
    </source>
</evidence>
<feature type="signal peptide" evidence="2">
    <location>
        <begin position="1"/>
        <end position="17"/>
    </location>
</feature>
<feature type="compositionally biased region" description="Low complexity" evidence="1">
    <location>
        <begin position="117"/>
        <end position="132"/>
    </location>
</feature>
<organism evidence="3 4">
    <name type="scientific">Zizania palustris</name>
    <name type="common">Northern wild rice</name>
    <dbReference type="NCBI Taxonomy" id="103762"/>
    <lineage>
        <taxon>Eukaryota</taxon>
        <taxon>Viridiplantae</taxon>
        <taxon>Streptophyta</taxon>
        <taxon>Embryophyta</taxon>
        <taxon>Tracheophyta</taxon>
        <taxon>Spermatophyta</taxon>
        <taxon>Magnoliopsida</taxon>
        <taxon>Liliopsida</taxon>
        <taxon>Poales</taxon>
        <taxon>Poaceae</taxon>
        <taxon>BOP clade</taxon>
        <taxon>Oryzoideae</taxon>
        <taxon>Oryzeae</taxon>
        <taxon>Zizaniinae</taxon>
        <taxon>Zizania</taxon>
    </lineage>
</organism>
<keyword evidence="2" id="KW-0732">Signal</keyword>
<keyword evidence="4" id="KW-1185">Reference proteome</keyword>
<reference evidence="3" key="2">
    <citation type="submission" date="2021-02" db="EMBL/GenBank/DDBJ databases">
        <authorList>
            <person name="Kimball J.A."/>
            <person name="Haas M.W."/>
            <person name="Macchietto M."/>
            <person name="Kono T."/>
            <person name="Duquette J."/>
            <person name="Shao M."/>
        </authorList>
    </citation>
    <scope>NUCLEOTIDE SEQUENCE</scope>
    <source>
        <tissue evidence="3">Fresh leaf tissue</tissue>
    </source>
</reference>
<dbReference type="Proteomes" id="UP000729402">
    <property type="component" value="Unassembled WGS sequence"/>
</dbReference>
<evidence type="ECO:0000313" key="4">
    <source>
        <dbReference type="Proteomes" id="UP000729402"/>
    </source>
</evidence>
<accession>A0A8J5WXU4</accession>